<dbReference type="SUPFAM" id="SSF47986">
    <property type="entry name" value="DEATH domain"/>
    <property type="match status" value="1"/>
</dbReference>
<dbReference type="InterPro" id="IPR001315">
    <property type="entry name" value="CARD"/>
</dbReference>
<dbReference type="EMBL" id="CH474089">
    <property type="protein sequence ID" value="EDL85234.1"/>
    <property type="molecule type" value="Genomic_DNA"/>
</dbReference>
<protein>
    <submittedName>
        <fullName evidence="2">RCG24514</fullName>
    </submittedName>
</protein>
<sequence>MAENNHPDKPLKVLEELGKEFLTEYLEKLVQSNVLKLKEEEKQKFNNAERSDKRWVFVDVLKRKHNQVGKMLLQTFLNVDSGS</sequence>
<dbReference type="SMART" id="SM00114">
    <property type="entry name" value="CARD"/>
    <property type="match status" value="1"/>
</dbReference>
<dbReference type="GO" id="GO:0042981">
    <property type="term" value="P:regulation of apoptotic process"/>
    <property type="evidence" value="ECO:0007669"/>
    <property type="project" value="InterPro"/>
</dbReference>
<name>A6KQK0_RAT</name>
<gene>
    <name evidence="2" type="ORF">rCG_24514</name>
</gene>
<organism evidence="2 3">
    <name type="scientific">Rattus norvegicus</name>
    <name type="common">Rat</name>
    <dbReference type="NCBI Taxonomy" id="10116"/>
    <lineage>
        <taxon>Eukaryota</taxon>
        <taxon>Metazoa</taxon>
        <taxon>Chordata</taxon>
        <taxon>Craniata</taxon>
        <taxon>Vertebrata</taxon>
        <taxon>Euteleostomi</taxon>
        <taxon>Mammalia</taxon>
        <taxon>Eutheria</taxon>
        <taxon>Euarchontoglires</taxon>
        <taxon>Glires</taxon>
        <taxon>Rodentia</taxon>
        <taxon>Myomorpha</taxon>
        <taxon>Muroidea</taxon>
        <taxon>Muridae</taxon>
        <taxon>Murinae</taxon>
        <taxon>Rattus</taxon>
    </lineage>
</organism>
<evidence type="ECO:0000313" key="2">
    <source>
        <dbReference type="EMBL" id="EDL85234.1"/>
    </source>
</evidence>
<accession>A6KQK0</accession>
<feature type="non-terminal residue" evidence="2">
    <location>
        <position position="83"/>
    </location>
</feature>
<dbReference type="Proteomes" id="UP000234681">
    <property type="component" value="Chromosome 8"/>
</dbReference>
<dbReference type="Pfam" id="PF00619">
    <property type="entry name" value="CARD"/>
    <property type="match status" value="1"/>
</dbReference>
<evidence type="ECO:0000259" key="1">
    <source>
        <dbReference type="PROSITE" id="PS50209"/>
    </source>
</evidence>
<dbReference type="PROSITE" id="PS50209">
    <property type="entry name" value="CARD"/>
    <property type="match status" value="1"/>
</dbReference>
<dbReference type="InterPro" id="IPR011029">
    <property type="entry name" value="DEATH-like_dom_sf"/>
</dbReference>
<dbReference type="AlphaFoldDB" id="A6KQK0"/>
<feature type="domain" description="CARD" evidence="1">
    <location>
        <begin position="1"/>
        <end position="83"/>
    </location>
</feature>
<evidence type="ECO:0000313" key="3">
    <source>
        <dbReference type="Proteomes" id="UP000234681"/>
    </source>
</evidence>
<proteinExistence type="predicted"/>
<dbReference type="Gene3D" id="1.10.533.10">
    <property type="entry name" value="Death Domain, Fas"/>
    <property type="match status" value="1"/>
</dbReference>
<reference evidence="3" key="1">
    <citation type="submission" date="2005-09" db="EMBL/GenBank/DDBJ databases">
        <authorList>
            <person name="Mural R.J."/>
            <person name="Li P.W."/>
            <person name="Adams M.D."/>
            <person name="Amanatides P.G."/>
            <person name="Baden-Tillson H."/>
            <person name="Barnstead M."/>
            <person name="Chin S.H."/>
            <person name="Dew I."/>
            <person name="Evans C.A."/>
            <person name="Ferriera S."/>
            <person name="Flanigan M."/>
            <person name="Fosler C."/>
            <person name="Glodek A."/>
            <person name="Gu Z."/>
            <person name="Holt R.A."/>
            <person name="Jennings D."/>
            <person name="Kraft C.L."/>
            <person name="Lu F."/>
            <person name="Nguyen T."/>
            <person name="Nusskern D.R."/>
            <person name="Pfannkoch C.M."/>
            <person name="Sitter C."/>
            <person name="Sutton G.G."/>
            <person name="Venter J.C."/>
            <person name="Wang Z."/>
            <person name="Woodage T."/>
            <person name="Zheng X.H."/>
            <person name="Zhong F."/>
        </authorList>
    </citation>
    <scope>NUCLEOTIDE SEQUENCE [LARGE SCALE GENOMIC DNA]</scope>
    <source>
        <strain>BN</strain>
        <strain evidence="3">Sprague-Dawley</strain>
    </source>
</reference>